<evidence type="ECO:0000313" key="2">
    <source>
        <dbReference type="Proteomes" id="UP000293925"/>
    </source>
</evidence>
<evidence type="ECO:0000313" key="1">
    <source>
        <dbReference type="EMBL" id="TCD14688.1"/>
    </source>
</evidence>
<comment type="caution">
    <text evidence="1">The sequence shown here is derived from an EMBL/GenBank/DDBJ whole genome shotgun (WGS) entry which is preliminary data.</text>
</comment>
<sequence>MPGSIIIEDYSPEWAVTFEQLKAIYQLHLNHLIIGIEHVGSTSVVGLAAKPVIDIDIIIDKKENLNAIIRKLISLGYIHRGNLGISDREAFKCQTEHTPIDGTMKIWPKHHLYVCPSDSVSLKNHLTLRDFLRSNPEKAKAYGELKKKLAFENPYDINLYIEHKTPFIVEVLKNGDFNKNEIENITQENVQK</sequence>
<accession>A0A4R0PEM2</accession>
<dbReference type="Gene3D" id="3.30.460.10">
    <property type="entry name" value="Beta Polymerase, domain 2"/>
    <property type="match status" value="1"/>
</dbReference>
<dbReference type="RefSeq" id="WP_131534877.1">
    <property type="nucleotide sequence ID" value="NZ_SJSO01000044.1"/>
</dbReference>
<dbReference type="InterPro" id="IPR007344">
    <property type="entry name" value="GrpB/CoaE"/>
</dbReference>
<dbReference type="PANTHER" id="PTHR34822:SF1">
    <property type="entry name" value="GRPB FAMILY PROTEIN"/>
    <property type="match status" value="1"/>
</dbReference>
<proteinExistence type="predicted"/>
<dbReference type="PANTHER" id="PTHR34822">
    <property type="entry name" value="GRPB DOMAIN PROTEIN (AFU_ORTHOLOGUE AFUA_1G01530)"/>
    <property type="match status" value="1"/>
</dbReference>
<dbReference type="Pfam" id="PF04229">
    <property type="entry name" value="GrpB"/>
    <property type="match status" value="1"/>
</dbReference>
<dbReference type="AlphaFoldDB" id="A0A4R0PEM2"/>
<reference evidence="1 2" key="1">
    <citation type="submission" date="2019-02" db="EMBL/GenBank/DDBJ databases">
        <title>Pedobacter sp. RP-3-21 sp. nov., isolated from Arctic soil.</title>
        <authorList>
            <person name="Dahal R.H."/>
        </authorList>
    </citation>
    <scope>NUCLEOTIDE SEQUENCE [LARGE SCALE GENOMIC DNA]</scope>
    <source>
        <strain evidence="1 2">RP-3-21</strain>
    </source>
</reference>
<organism evidence="1 2">
    <name type="scientific">Pedobacter psychrodurus</name>
    <dbReference type="NCBI Taxonomy" id="2530456"/>
    <lineage>
        <taxon>Bacteria</taxon>
        <taxon>Pseudomonadati</taxon>
        <taxon>Bacteroidota</taxon>
        <taxon>Sphingobacteriia</taxon>
        <taxon>Sphingobacteriales</taxon>
        <taxon>Sphingobacteriaceae</taxon>
        <taxon>Pedobacter</taxon>
    </lineage>
</organism>
<name>A0A4R0PEM2_9SPHI</name>
<dbReference type="InterPro" id="IPR043519">
    <property type="entry name" value="NT_sf"/>
</dbReference>
<dbReference type="SUPFAM" id="SSF81301">
    <property type="entry name" value="Nucleotidyltransferase"/>
    <property type="match status" value="1"/>
</dbReference>
<dbReference type="EMBL" id="SJSO01000044">
    <property type="protein sequence ID" value="TCD14688.1"/>
    <property type="molecule type" value="Genomic_DNA"/>
</dbReference>
<gene>
    <name evidence="1" type="ORF">EZ456_24710</name>
</gene>
<dbReference type="OrthoDB" id="9799092at2"/>
<dbReference type="Proteomes" id="UP000293925">
    <property type="component" value="Unassembled WGS sequence"/>
</dbReference>
<keyword evidence="2" id="KW-1185">Reference proteome</keyword>
<protein>
    <submittedName>
        <fullName evidence="1">GrpB family protein</fullName>
    </submittedName>
</protein>